<evidence type="ECO:0000313" key="2">
    <source>
        <dbReference type="EMBL" id="CAA2983333.1"/>
    </source>
</evidence>
<comment type="caution">
    <text evidence="2">The sequence shown here is derived from an EMBL/GenBank/DDBJ whole genome shotgun (WGS) entry which is preliminary data.</text>
</comment>
<reference evidence="2 3" key="1">
    <citation type="submission" date="2019-12" db="EMBL/GenBank/DDBJ databases">
        <authorList>
            <person name="Alioto T."/>
            <person name="Alioto T."/>
            <person name="Gomez Garrido J."/>
        </authorList>
    </citation>
    <scope>NUCLEOTIDE SEQUENCE [LARGE SCALE GENOMIC DNA]</scope>
</reference>
<dbReference type="Gramene" id="OE9A028339T1">
    <property type="protein sequence ID" value="OE9A028339C1"/>
    <property type="gene ID" value="OE9A028339"/>
</dbReference>
<organism evidence="2 3">
    <name type="scientific">Olea europaea subsp. europaea</name>
    <dbReference type="NCBI Taxonomy" id="158383"/>
    <lineage>
        <taxon>Eukaryota</taxon>
        <taxon>Viridiplantae</taxon>
        <taxon>Streptophyta</taxon>
        <taxon>Embryophyta</taxon>
        <taxon>Tracheophyta</taxon>
        <taxon>Spermatophyta</taxon>
        <taxon>Magnoliopsida</taxon>
        <taxon>eudicotyledons</taxon>
        <taxon>Gunneridae</taxon>
        <taxon>Pentapetalae</taxon>
        <taxon>asterids</taxon>
        <taxon>lamiids</taxon>
        <taxon>Lamiales</taxon>
        <taxon>Oleaceae</taxon>
        <taxon>Oleeae</taxon>
        <taxon>Olea</taxon>
    </lineage>
</organism>
<dbReference type="OrthoDB" id="1728378at2759"/>
<dbReference type="EMBL" id="CACTIH010003727">
    <property type="protein sequence ID" value="CAA2983333.1"/>
    <property type="molecule type" value="Genomic_DNA"/>
</dbReference>
<dbReference type="Proteomes" id="UP000594638">
    <property type="component" value="Unassembled WGS sequence"/>
</dbReference>
<evidence type="ECO:0000313" key="3">
    <source>
        <dbReference type="Proteomes" id="UP000594638"/>
    </source>
</evidence>
<sequence length="141" mass="15453">MLDDQAAGNVTGGNRTAGKEDTFADMIDRALEKEFTESEDQNEANDAGSFNNSVAKQQVFGEQSVDGQSQSDGGVNEEDDSAFKQTSSTLTSERRGSYELLHLGAAAFSPEDLVPSDNDLIDQILEVLNYFRWMSYCQFAC</sequence>
<name>A0A8S0RVH2_OLEEU</name>
<dbReference type="AlphaFoldDB" id="A0A8S0RVH2"/>
<feature type="compositionally biased region" description="Basic and acidic residues" evidence="1">
    <location>
        <begin position="17"/>
        <end position="36"/>
    </location>
</feature>
<evidence type="ECO:0000256" key="1">
    <source>
        <dbReference type="SAM" id="MobiDB-lite"/>
    </source>
</evidence>
<accession>A0A8S0RVH2</accession>
<keyword evidence="3" id="KW-1185">Reference proteome</keyword>
<feature type="region of interest" description="Disordered" evidence="1">
    <location>
        <begin position="1"/>
        <end position="92"/>
    </location>
</feature>
<gene>
    <name evidence="2" type="ORF">OLEA9_A028339</name>
</gene>
<proteinExistence type="predicted"/>
<protein>
    <submittedName>
        <fullName evidence="2">K(+) efflux antiporter 4-like</fullName>
    </submittedName>
</protein>